<evidence type="ECO:0000256" key="5">
    <source>
        <dbReference type="ARBA" id="ARBA00022525"/>
    </source>
</evidence>
<keyword evidence="11" id="KW-0256">Endoplasmic reticulum</keyword>
<evidence type="ECO:0000256" key="15">
    <source>
        <dbReference type="ARBA" id="ARBA00023145"/>
    </source>
</evidence>
<dbReference type="EC" id="3.4.-.-" evidence="19"/>
<dbReference type="InterPro" id="IPR007484">
    <property type="entry name" value="Peptidase_M28"/>
</dbReference>
<evidence type="ECO:0000256" key="11">
    <source>
        <dbReference type="ARBA" id="ARBA00022824"/>
    </source>
</evidence>
<dbReference type="AlphaFoldDB" id="A0A9W8GK26"/>
<keyword evidence="12 19" id="KW-0862">Zinc</keyword>
<evidence type="ECO:0000256" key="16">
    <source>
        <dbReference type="ARBA" id="ARBA00023180"/>
    </source>
</evidence>
<dbReference type="OrthoDB" id="10013407at2759"/>
<evidence type="ECO:0000256" key="13">
    <source>
        <dbReference type="ARBA" id="ARBA00023034"/>
    </source>
</evidence>
<evidence type="ECO:0000256" key="2">
    <source>
        <dbReference type="ARBA" id="ARBA00004371"/>
    </source>
</evidence>
<comment type="caution">
    <text evidence="21">The sequence shown here is derived from an EMBL/GenBank/DDBJ whole genome shotgun (WGS) entry which is preliminary data.</text>
</comment>
<dbReference type="Gene3D" id="3.50.30.30">
    <property type="match status" value="1"/>
</dbReference>
<dbReference type="Proteomes" id="UP001151516">
    <property type="component" value="Unassembled WGS sequence"/>
</dbReference>
<gene>
    <name evidence="21" type="ORF">IWW39_002470</name>
</gene>
<dbReference type="GO" id="GO:0005794">
    <property type="term" value="C:Golgi apparatus"/>
    <property type="evidence" value="ECO:0007669"/>
    <property type="project" value="UniProtKB-SubCell"/>
</dbReference>
<evidence type="ECO:0000313" key="22">
    <source>
        <dbReference type="Proteomes" id="UP001151516"/>
    </source>
</evidence>
<keyword evidence="16" id="KW-0325">Glycoprotein</keyword>
<dbReference type="GO" id="GO:0070573">
    <property type="term" value="F:metallodipeptidase activity"/>
    <property type="evidence" value="ECO:0007669"/>
    <property type="project" value="InterPro"/>
</dbReference>
<keyword evidence="15" id="KW-0865">Zymogen</keyword>
<organism evidence="21 22">
    <name type="scientific">Coemansia spiralis</name>
    <dbReference type="NCBI Taxonomy" id="417178"/>
    <lineage>
        <taxon>Eukaryota</taxon>
        <taxon>Fungi</taxon>
        <taxon>Fungi incertae sedis</taxon>
        <taxon>Zoopagomycota</taxon>
        <taxon>Kickxellomycotina</taxon>
        <taxon>Kickxellomycetes</taxon>
        <taxon>Kickxellales</taxon>
        <taxon>Kickxellaceae</taxon>
        <taxon>Coemansia</taxon>
    </lineage>
</organism>
<dbReference type="SUPFAM" id="SSF53187">
    <property type="entry name" value="Zn-dependent exopeptidases"/>
    <property type="match status" value="1"/>
</dbReference>
<keyword evidence="7 19" id="KW-0645">Protease</keyword>
<dbReference type="PANTHER" id="PTHR12053:SF3">
    <property type="entry name" value="CARBOXYPEPTIDASE Q"/>
    <property type="match status" value="1"/>
</dbReference>
<dbReference type="GO" id="GO:0005615">
    <property type="term" value="C:extracellular space"/>
    <property type="evidence" value="ECO:0007669"/>
    <property type="project" value="TreeGrafter"/>
</dbReference>
<protein>
    <recommendedName>
        <fullName evidence="19">Peptide hydrolase</fullName>
        <ecNumber evidence="19">3.4.-.-</ecNumber>
    </recommendedName>
</protein>
<dbReference type="GO" id="GO:0005783">
    <property type="term" value="C:endoplasmic reticulum"/>
    <property type="evidence" value="ECO:0007669"/>
    <property type="project" value="UniProtKB-SubCell"/>
</dbReference>
<proteinExistence type="inferred from homology"/>
<keyword evidence="10 19" id="KW-0378">Hydrolase</keyword>
<evidence type="ECO:0000256" key="18">
    <source>
        <dbReference type="ARBA" id="ARBA00025833"/>
    </source>
</evidence>
<feature type="domain" description="Peptidase M28" evidence="20">
    <location>
        <begin position="181"/>
        <end position="386"/>
    </location>
</feature>
<dbReference type="PANTHER" id="PTHR12053">
    <property type="entry name" value="PROTEASE FAMILY M28 PLASMA GLUTAMATE CARBOXYPEPTIDASE-RELATED"/>
    <property type="match status" value="1"/>
</dbReference>
<evidence type="ECO:0000256" key="3">
    <source>
        <dbReference type="ARBA" id="ARBA00004555"/>
    </source>
</evidence>
<evidence type="ECO:0000256" key="17">
    <source>
        <dbReference type="ARBA" id="ARBA00023228"/>
    </source>
</evidence>
<keyword evidence="13" id="KW-0333">Golgi apparatus</keyword>
<dbReference type="GO" id="GO:0046872">
    <property type="term" value="F:metal ion binding"/>
    <property type="evidence" value="ECO:0007669"/>
    <property type="project" value="UniProtKB-KW"/>
</dbReference>
<keyword evidence="9" id="KW-0732">Signal</keyword>
<comment type="similarity">
    <text evidence="19">Belongs to the peptidase M28 family.</text>
</comment>
<dbReference type="Gene3D" id="3.40.630.10">
    <property type="entry name" value="Zn peptidases"/>
    <property type="match status" value="1"/>
</dbReference>
<evidence type="ECO:0000256" key="14">
    <source>
        <dbReference type="ARBA" id="ARBA00023049"/>
    </source>
</evidence>
<evidence type="ECO:0000256" key="1">
    <source>
        <dbReference type="ARBA" id="ARBA00004240"/>
    </source>
</evidence>
<evidence type="ECO:0000259" key="20">
    <source>
        <dbReference type="Pfam" id="PF04389"/>
    </source>
</evidence>
<keyword evidence="17" id="KW-0458">Lysosome</keyword>
<evidence type="ECO:0000256" key="4">
    <source>
        <dbReference type="ARBA" id="ARBA00004613"/>
    </source>
</evidence>
<evidence type="ECO:0000256" key="9">
    <source>
        <dbReference type="ARBA" id="ARBA00022729"/>
    </source>
</evidence>
<comment type="subunit">
    <text evidence="18">Homodimer. The monomeric form is inactive while the homodimer is active.</text>
</comment>
<dbReference type="EMBL" id="JANBTX010000055">
    <property type="protein sequence ID" value="KAJ2688052.1"/>
    <property type="molecule type" value="Genomic_DNA"/>
</dbReference>
<comment type="subcellular location">
    <subcellularLocation>
        <location evidence="1">Endoplasmic reticulum</location>
    </subcellularLocation>
    <subcellularLocation>
        <location evidence="3">Golgi apparatus</location>
    </subcellularLocation>
    <subcellularLocation>
        <location evidence="2">Lysosome</location>
    </subcellularLocation>
    <subcellularLocation>
        <location evidence="4">Secreted</location>
    </subcellularLocation>
</comment>
<evidence type="ECO:0000313" key="21">
    <source>
        <dbReference type="EMBL" id="KAJ2688052.1"/>
    </source>
</evidence>
<name>A0A9W8GK26_9FUNG</name>
<sequence>DANLTAYTEPVWVNQWTRGSESLRLFAPTRDTGFIQIPLLGLGNSVATPRDGIEANVVPVHSFDELHELGHARIAGNVVLYNFHYSTYDAVVRFRTRGAVEAAKYGALAVLVRSITPDSEFHSIHTGSSTRASIPAAAISPADANMIERMHKRAQASDQLPPRVKLVMNARLTENAKQSANVIIDVRGSTAPEEIVLLSGHFDSWDIGVGAMDDGAGAFLAWEAARLIALSGRLPRRTIRVVMWNNEETLQRGAKAYFKQHEHEIRNHKFAIESDIGVFEPWGLTVKADPIMVTNLKNYGADLIKILGAGNITSPEVEGPGQDIAILCENGVPCAGFLSVNPENGAVPGGPHWEDHYFRYHHTNNDRMEVIDKHQLRRSAAALAAWAYLIADL</sequence>
<dbReference type="InterPro" id="IPR039866">
    <property type="entry name" value="CPQ"/>
</dbReference>
<keyword evidence="6" id="KW-0121">Carboxypeptidase</keyword>
<feature type="non-terminal residue" evidence="21">
    <location>
        <position position="1"/>
    </location>
</feature>
<dbReference type="GO" id="GO:0043171">
    <property type="term" value="P:peptide catabolic process"/>
    <property type="evidence" value="ECO:0007669"/>
    <property type="project" value="TreeGrafter"/>
</dbReference>
<dbReference type="GO" id="GO:0006508">
    <property type="term" value="P:proteolysis"/>
    <property type="evidence" value="ECO:0007669"/>
    <property type="project" value="UniProtKB-KW"/>
</dbReference>
<keyword evidence="14" id="KW-0482">Metalloprotease</keyword>
<dbReference type="GO" id="GO:0004180">
    <property type="term" value="F:carboxypeptidase activity"/>
    <property type="evidence" value="ECO:0007669"/>
    <property type="project" value="UniProtKB-KW"/>
</dbReference>
<keyword evidence="5" id="KW-0964">Secreted</keyword>
<evidence type="ECO:0000256" key="19">
    <source>
        <dbReference type="RuleBase" id="RU361240"/>
    </source>
</evidence>
<keyword evidence="8 19" id="KW-0479">Metal-binding</keyword>
<evidence type="ECO:0000256" key="8">
    <source>
        <dbReference type="ARBA" id="ARBA00022723"/>
    </source>
</evidence>
<evidence type="ECO:0000256" key="10">
    <source>
        <dbReference type="ARBA" id="ARBA00022801"/>
    </source>
</evidence>
<evidence type="ECO:0000256" key="12">
    <source>
        <dbReference type="ARBA" id="ARBA00022833"/>
    </source>
</evidence>
<dbReference type="Pfam" id="PF04389">
    <property type="entry name" value="Peptidase_M28"/>
    <property type="match status" value="1"/>
</dbReference>
<evidence type="ECO:0000256" key="7">
    <source>
        <dbReference type="ARBA" id="ARBA00022670"/>
    </source>
</evidence>
<keyword evidence="22" id="KW-1185">Reference proteome</keyword>
<evidence type="ECO:0000256" key="6">
    <source>
        <dbReference type="ARBA" id="ARBA00022645"/>
    </source>
</evidence>
<reference evidence="21" key="1">
    <citation type="submission" date="2022-07" db="EMBL/GenBank/DDBJ databases">
        <title>Phylogenomic reconstructions and comparative analyses of Kickxellomycotina fungi.</title>
        <authorList>
            <person name="Reynolds N.K."/>
            <person name="Stajich J.E."/>
            <person name="Barry K."/>
            <person name="Grigoriev I.V."/>
            <person name="Crous P."/>
            <person name="Smith M.E."/>
        </authorList>
    </citation>
    <scope>NUCLEOTIDE SEQUENCE</scope>
    <source>
        <strain evidence="21">CBS 109367</strain>
    </source>
</reference>
<accession>A0A9W8GK26</accession>